<dbReference type="EMBL" id="LJCR01000357">
    <property type="protein sequence ID" value="KPV53043.1"/>
    <property type="molecule type" value="Genomic_DNA"/>
</dbReference>
<accession>A0A0P9DI18</accession>
<comment type="similarity">
    <text evidence="1">Belongs to the short-chain dehydrogenases/reductases (SDR) family.</text>
</comment>
<keyword evidence="2" id="KW-0560">Oxidoreductase</keyword>
<dbReference type="Proteomes" id="UP000050509">
    <property type="component" value="Unassembled WGS sequence"/>
</dbReference>
<dbReference type="InterPro" id="IPR036291">
    <property type="entry name" value="NAD(P)-bd_dom_sf"/>
</dbReference>
<dbReference type="PRINTS" id="PR00080">
    <property type="entry name" value="SDRFAMILY"/>
</dbReference>
<reference evidence="3 4" key="1">
    <citation type="submission" date="2015-09" db="EMBL/GenBank/DDBJ databases">
        <title>Draft genome sequence of Kouleothrix aurantiaca JCM 19913.</title>
        <authorList>
            <person name="Hemp J."/>
        </authorList>
    </citation>
    <scope>NUCLEOTIDE SEQUENCE [LARGE SCALE GENOMIC DNA]</scope>
    <source>
        <strain evidence="3 4">COM-B</strain>
    </source>
</reference>
<dbReference type="PANTHER" id="PTHR42760:SF133">
    <property type="entry name" value="3-OXOACYL-[ACYL-CARRIER-PROTEIN] REDUCTASE"/>
    <property type="match status" value="1"/>
</dbReference>
<gene>
    <name evidence="3" type="ORF">SE17_11925</name>
</gene>
<evidence type="ECO:0000313" key="3">
    <source>
        <dbReference type="EMBL" id="KPV53043.1"/>
    </source>
</evidence>
<name>A0A0P9DI18_9CHLR</name>
<protein>
    <submittedName>
        <fullName evidence="3">Short-chain dehydrogenase</fullName>
    </submittedName>
</protein>
<dbReference type="FunFam" id="3.40.50.720:FF:000084">
    <property type="entry name" value="Short-chain dehydrogenase reductase"/>
    <property type="match status" value="1"/>
</dbReference>
<organism evidence="3 4">
    <name type="scientific">Kouleothrix aurantiaca</name>
    <dbReference type="NCBI Taxonomy" id="186479"/>
    <lineage>
        <taxon>Bacteria</taxon>
        <taxon>Bacillati</taxon>
        <taxon>Chloroflexota</taxon>
        <taxon>Chloroflexia</taxon>
        <taxon>Chloroflexales</taxon>
        <taxon>Roseiflexineae</taxon>
        <taxon>Roseiflexaceae</taxon>
        <taxon>Kouleothrix</taxon>
    </lineage>
</organism>
<keyword evidence="4" id="KW-1185">Reference proteome</keyword>
<evidence type="ECO:0000256" key="1">
    <source>
        <dbReference type="ARBA" id="ARBA00006484"/>
    </source>
</evidence>
<dbReference type="NCBIfam" id="NF005559">
    <property type="entry name" value="PRK07231.1"/>
    <property type="match status" value="1"/>
</dbReference>
<dbReference type="Gene3D" id="3.40.50.720">
    <property type="entry name" value="NAD(P)-binding Rossmann-like Domain"/>
    <property type="match status" value="1"/>
</dbReference>
<dbReference type="PANTHER" id="PTHR42760">
    <property type="entry name" value="SHORT-CHAIN DEHYDROGENASES/REDUCTASES FAMILY MEMBER"/>
    <property type="match status" value="1"/>
</dbReference>
<dbReference type="SUPFAM" id="SSF51735">
    <property type="entry name" value="NAD(P)-binding Rossmann-fold domains"/>
    <property type="match status" value="1"/>
</dbReference>
<evidence type="ECO:0000256" key="2">
    <source>
        <dbReference type="ARBA" id="ARBA00023002"/>
    </source>
</evidence>
<dbReference type="PRINTS" id="PR00081">
    <property type="entry name" value="GDHRDH"/>
</dbReference>
<dbReference type="InterPro" id="IPR002347">
    <property type="entry name" value="SDR_fam"/>
</dbReference>
<dbReference type="AlphaFoldDB" id="A0A0P9DI18"/>
<comment type="caution">
    <text evidence="3">The sequence shown here is derived from an EMBL/GenBank/DDBJ whole genome shotgun (WGS) entry which is preliminary data.</text>
</comment>
<dbReference type="Pfam" id="PF13561">
    <property type="entry name" value="adh_short_C2"/>
    <property type="match status" value="1"/>
</dbReference>
<sequence length="266" mass="27442">MPQQMAGMVALVTGAAHGIGRAIAERYGAEGAQVVVNDVDAAGAEAVAAAIAAVGGTALAHAADVSDDTAVAALFEAMLARFGTIDVLVNNAGLTNTERHFLEADLAWWDRIIAVNLRSVFLCSHRAAPIMARKGKGAIINMSSGAATRAHRGNVAYDASKGGIEAMTRAMALDLGPYGVRVNALVPGSIDSKGLSDEVKRSRGENFPLARMGEASEMAGPAVFLASPDASYITGHCLVVDGGLLAQQRSATVDIFPLSKFPKLGE</sequence>
<evidence type="ECO:0000313" key="4">
    <source>
        <dbReference type="Proteomes" id="UP000050509"/>
    </source>
</evidence>
<dbReference type="GO" id="GO:0016616">
    <property type="term" value="F:oxidoreductase activity, acting on the CH-OH group of donors, NAD or NADP as acceptor"/>
    <property type="evidence" value="ECO:0007669"/>
    <property type="project" value="TreeGrafter"/>
</dbReference>
<dbReference type="PATRIC" id="fig|186479.3.peg.7403"/>
<proteinExistence type="inferred from homology"/>